<reference evidence="1 2" key="1">
    <citation type="submission" date="2018-04" db="EMBL/GenBank/DDBJ databases">
        <title>Cupriavidus necator CR12 genome sequencing and assembly.</title>
        <authorList>
            <person name="Ben Fekih I."/>
            <person name="Mazhar H.S."/>
            <person name="Bello S.K."/>
            <person name="Rensing C."/>
        </authorList>
    </citation>
    <scope>NUCLEOTIDE SEQUENCE [LARGE SCALE GENOMIC DNA]</scope>
    <source>
        <strain evidence="1 2">CR12</strain>
    </source>
</reference>
<accession>A0A367PNB6</accession>
<dbReference type="Proteomes" id="UP000253501">
    <property type="component" value="Unassembled WGS sequence"/>
</dbReference>
<comment type="caution">
    <text evidence="1">The sequence shown here is derived from an EMBL/GenBank/DDBJ whole genome shotgun (WGS) entry which is preliminary data.</text>
</comment>
<protein>
    <submittedName>
        <fullName evidence="1">Uncharacterized protein</fullName>
    </submittedName>
</protein>
<sequence>MNKAAIGMPGRRATLRNHSPSELLSCIRALAGSLRNVAGCPRQHVIALINGAMAGASPREVAVVLGAAAELGIYPDTASLDRCHDLVQCTDEVAVRAVVWVVRHRLARQRSHGRGSQQARARNTSQ</sequence>
<organism evidence="1 2">
    <name type="scientific">Cupriavidus necator</name>
    <name type="common">Alcaligenes eutrophus</name>
    <name type="synonym">Ralstonia eutropha</name>
    <dbReference type="NCBI Taxonomy" id="106590"/>
    <lineage>
        <taxon>Bacteria</taxon>
        <taxon>Pseudomonadati</taxon>
        <taxon>Pseudomonadota</taxon>
        <taxon>Betaproteobacteria</taxon>
        <taxon>Burkholderiales</taxon>
        <taxon>Burkholderiaceae</taxon>
        <taxon>Cupriavidus</taxon>
    </lineage>
</organism>
<dbReference type="RefSeq" id="WP_114131459.1">
    <property type="nucleotide sequence ID" value="NZ_CP068436.1"/>
</dbReference>
<dbReference type="EMBL" id="QDHA01000017">
    <property type="protein sequence ID" value="RCJ09014.1"/>
    <property type="molecule type" value="Genomic_DNA"/>
</dbReference>
<name>A0A367PNB6_CUPNE</name>
<evidence type="ECO:0000313" key="1">
    <source>
        <dbReference type="EMBL" id="RCJ09014.1"/>
    </source>
</evidence>
<dbReference type="AlphaFoldDB" id="A0A367PNB6"/>
<gene>
    <name evidence="1" type="ORF">DDK22_07790</name>
</gene>
<evidence type="ECO:0000313" key="2">
    <source>
        <dbReference type="Proteomes" id="UP000253501"/>
    </source>
</evidence>
<proteinExistence type="predicted"/>